<dbReference type="OrthoDB" id="1014137at2"/>
<dbReference type="RefSeq" id="WP_036872514.1">
    <property type="nucleotide sequence ID" value="NZ_JRNN01000063.1"/>
</dbReference>
<evidence type="ECO:0000313" key="4">
    <source>
        <dbReference type="Proteomes" id="UP000029556"/>
    </source>
</evidence>
<evidence type="ECO:0000259" key="2">
    <source>
        <dbReference type="Pfam" id="PF13568"/>
    </source>
</evidence>
<reference evidence="3 4" key="1">
    <citation type="submission" date="2014-07" db="EMBL/GenBank/DDBJ databases">
        <authorList>
            <person name="McCorrison J."/>
            <person name="Sanka R."/>
            <person name="Torralba M."/>
            <person name="Gillis M."/>
            <person name="Haft D.H."/>
            <person name="Methe B."/>
            <person name="Sutton G."/>
            <person name="Nelson K.E."/>
        </authorList>
    </citation>
    <scope>NUCLEOTIDE SEQUENCE [LARGE SCALE GENOMIC DNA]</scope>
    <source>
        <strain evidence="3 4">DNF00853</strain>
    </source>
</reference>
<evidence type="ECO:0000313" key="3">
    <source>
        <dbReference type="EMBL" id="KGF34867.1"/>
    </source>
</evidence>
<accession>A0A096AW93</accession>
<evidence type="ECO:0000256" key="1">
    <source>
        <dbReference type="SAM" id="SignalP"/>
    </source>
</evidence>
<dbReference type="InterPro" id="IPR025665">
    <property type="entry name" value="Beta-barrel_OMP_2"/>
</dbReference>
<proteinExistence type="predicted"/>
<feature type="chain" id="PRO_5001925173" description="Outer membrane protein beta-barrel domain-containing protein" evidence="1">
    <location>
        <begin position="21"/>
        <end position="252"/>
    </location>
</feature>
<name>A0A096AW93_9BACT</name>
<gene>
    <name evidence="3" type="ORF">HMPREF2137_05740</name>
</gene>
<feature type="signal peptide" evidence="1">
    <location>
        <begin position="1"/>
        <end position="20"/>
    </location>
</feature>
<sequence length="252" mass="28686">MRKFILIILWMGCLSLNSMAHSFLKDIKLQARIGYNLGGTAPIGLPATIRSLESYKLHNNVTIELDGRKTIDGKWSALVGLRAENKDMDVDAKVKNYHMEMIRGGESLEGVFTGYVQTQVRQWMITLPIQATYDVNDRIQLRMGPYMSYLLSKDFEGSVYDGHLRVGDPTGPRIEMGSDPGTRGIYDFSEHMRHFQVGISAGIDCHIYRRFGLYADLNWGLNGIFKRSFKTIEQTLYPVYGTFGVIYRISKH</sequence>
<keyword evidence="1" id="KW-0732">Signal</keyword>
<dbReference type="Proteomes" id="UP000029556">
    <property type="component" value="Unassembled WGS sequence"/>
</dbReference>
<dbReference type="EMBL" id="JRNN01000063">
    <property type="protein sequence ID" value="KGF34867.1"/>
    <property type="molecule type" value="Genomic_DNA"/>
</dbReference>
<comment type="caution">
    <text evidence="3">The sequence shown here is derived from an EMBL/GenBank/DDBJ whole genome shotgun (WGS) entry which is preliminary data.</text>
</comment>
<protein>
    <recommendedName>
        <fullName evidence="2">Outer membrane protein beta-barrel domain-containing protein</fullName>
    </recommendedName>
</protein>
<feature type="domain" description="Outer membrane protein beta-barrel" evidence="2">
    <location>
        <begin position="26"/>
        <end position="225"/>
    </location>
</feature>
<organism evidence="3 4">
    <name type="scientific">Hoylesella buccalis DNF00853</name>
    <dbReference type="NCBI Taxonomy" id="1401074"/>
    <lineage>
        <taxon>Bacteria</taxon>
        <taxon>Pseudomonadati</taxon>
        <taxon>Bacteroidota</taxon>
        <taxon>Bacteroidia</taxon>
        <taxon>Bacteroidales</taxon>
        <taxon>Prevotellaceae</taxon>
        <taxon>Hoylesella</taxon>
    </lineage>
</organism>
<dbReference type="AlphaFoldDB" id="A0A096AW93"/>
<dbReference type="Pfam" id="PF13568">
    <property type="entry name" value="OMP_b-brl_2"/>
    <property type="match status" value="1"/>
</dbReference>